<evidence type="ECO:0000313" key="1">
    <source>
        <dbReference type="EMBL" id="KAJ9553364.1"/>
    </source>
</evidence>
<dbReference type="AlphaFoldDB" id="A0AA38T2V3"/>
<sequence>MAFGLSVDFIRILQESRDWSVTAGTGLLQEIRTLNYALANLGLALSKSTFDIIPMIHLDRHLQRRWGMDIVKSLMRWSMDIVRAANILTKSKVPKQGYNANEKHIAITRGRGVVKVVGPKWKWGSYLMQ</sequence>
<organism evidence="1 2">
    <name type="scientific">Centaurea solstitialis</name>
    <name type="common">yellow star-thistle</name>
    <dbReference type="NCBI Taxonomy" id="347529"/>
    <lineage>
        <taxon>Eukaryota</taxon>
        <taxon>Viridiplantae</taxon>
        <taxon>Streptophyta</taxon>
        <taxon>Embryophyta</taxon>
        <taxon>Tracheophyta</taxon>
        <taxon>Spermatophyta</taxon>
        <taxon>Magnoliopsida</taxon>
        <taxon>eudicotyledons</taxon>
        <taxon>Gunneridae</taxon>
        <taxon>Pentapetalae</taxon>
        <taxon>asterids</taxon>
        <taxon>campanulids</taxon>
        <taxon>Asterales</taxon>
        <taxon>Asteraceae</taxon>
        <taxon>Carduoideae</taxon>
        <taxon>Cardueae</taxon>
        <taxon>Centaureinae</taxon>
        <taxon>Centaurea</taxon>
    </lineage>
</organism>
<reference evidence="1" key="1">
    <citation type="submission" date="2023-03" db="EMBL/GenBank/DDBJ databases">
        <title>Chromosome-scale reference genome and RAD-based genetic map of yellow starthistle (Centaurea solstitialis) reveal putative structural variation and QTLs associated with invader traits.</title>
        <authorList>
            <person name="Reatini B."/>
            <person name="Cang F.A."/>
            <person name="Jiang Q."/>
            <person name="Mckibben M.T.W."/>
            <person name="Barker M.S."/>
            <person name="Rieseberg L.H."/>
            <person name="Dlugosch K.M."/>
        </authorList>
    </citation>
    <scope>NUCLEOTIDE SEQUENCE</scope>
    <source>
        <strain evidence="1">CAN-66</strain>
        <tissue evidence="1">Leaf</tissue>
    </source>
</reference>
<accession>A0AA38T2V3</accession>
<keyword evidence="2" id="KW-1185">Reference proteome</keyword>
<dbReference type="EMBL" id="JARYMX010000004">
    <property type="protein sequence ID" value="KAJ9553364.1"/>
    <property type="molecule type" value="Genomic_DNA"/>
</dbReference>
<dbReference type="Proteomes" id="UP001172457">
    <property type="component" value="Chromosome 4"/>
</dbReference>
<protein>
    <submittedName>
        <fullName evidence="1">Uncharacterized protein</fullName>
    </submittedName>
</protein>
<name>A0AA38T2V3_9ASTR</name>
<comment type="caution">
    <text evidence="1">The sequence shown here is derived from an EMBL/GenBank/DDBJ whole genome shotgun (WGS) entry which is preliminary data.</text>
</comment>
<proteinExistence type="predicted"/>
<gene>
    <name evidence="1" type="ORF">OSB04_017409</name>
</gene>
<evidence type="ECO:0000313" key="2">
    <source>
        <dbReference type="Proteomes" id="UP001172457"/>
    </source>
</evidence>